<keyword evidence="2" id="KW-1185">Reference proteome</keyword>
<sequence length="28" mass="3333">MVAKNRCCMTNRFYIIFDCPTRTTTAQF</sequence>
<protein>
    <submittedName>
        <fullName evidence="1">Uncharacterized protein</fullName>
    </submittedName>
</protein>
<dbReference type="EMBL" id="APCN01005389">
    <property type="status" value="NOT_ANNOTATED_CDS"/>
    <property type="molecule type" value="Genomic_DNA"/>
</dbReference>
<dbReference type="AlphaFoldDB" id="A0A8W7MTK6"/>
<reference evidence="1" key="1">
    <citation type="submission" date="2022-08" db="UniProtKB">
        <authorList>
            <consortium name="EnsemblMetazoa"/>
        </authorList>
    </citation>
    <scope>IDENTIFICATION</scope>
    <source>
        <strain evidence="1">Dongola</strain>
    </source>
</reference>
<name>A0A8W7MTK6_ANOAR</name>
<accession>A0A8W7MTK6</accession>
<proteinExistence type="predicted"/>
<evidence type="ECO:0000313" key="1">
    <source>
        <dbReference type="EnsemblMetazoa" id="AARA018504-PA"/>
    </source>
</evidence>
<dbReference type="Proteomes" id="UP000075840">
    <property type="component" value="Unassembled WGS sequence"/>
</dbReference>
<dbReference type="EnsemblMetazoa" id="AARA018504-RA">
    <property type="protein sequence ID" value="AARA018504-PA"/>
    <property type="gene ID" value="AARA018504"/>
</dbReference>
<evidence type="ECO:0000313" key="2">
    <source>
        <dbReference type="Proteomes" id="UP000075840"/>
    </source>
</evidence>
<organism evidence="1 2">
    <name type="scientific">Anopheles arabiensis</name>
    <name type="common">Mosquito</name>
    <dbReference type="NCBI Taxonomy" id="7173"/>
    <lineage>
        <taxon>Eukaryota</taxon>
        <taxon>Metazoa</taxon>
        <taxon>Ecdysozoa</taxon>
        <taxon>Arthropoda</taxon>
        <taxon>Hexapoda</taxon>
        <taxon>Insecta</taxon>
        <taxon>Pterygota</taxon>
        <taxon>Neoptera</taxon>
        <taxon>Endopterygota</taxon>
        <taxon>Diptera</taxon>
        <taxon>Nematocera</taxon>
        <taxon>Culicoidea</taxon>
        <taxon>Culicidae</taxon>
        <taxon>Anophelinae</taxon>
        <taxon>Anopheles</taxon>
    </lineage>
</organism>